<proteinExistence type="predicted"/>
<dbReference type="Proteomes" id="UP000007882">
    <property type="component" value="Chromosome"/>
</dbReference>
<gene>
    <name evidence="2" type="ordered locus">AMIS_30190</name>
</gene>
<dbReference type="InterPro" id="IPR031876">
    <property type="entry name" value="DUF4760"/>
</dbReference>
<evidence type="ECO:0000313" key="2">
    <source>
        <dbReference type="EMBL" id="BAL88239.1"/>
    </source>
</evidence>
<organism evidence="2 3">
    <name type="scientific">Actinoplanes missouriensis (strain ATCC 14538 / DSM 43046 / CBS 188.64 / JCM 3121 / NBRC 102363 / NCIMB 12654 / NRRL B-3342 / UNCC 431)</name>
    <dbReference type="NCBI Taxonomy" id="512565"/>
    <lineage>
        <taxon>Bacteria</taxon>
        <taxon>Bacillati</taxon>
        <taxon>Actinomycetota</taxon>
        <taxon>Actinomycetes</taxon>
        <taxon>Micromonosporales</taxon>
        <taxon>Micromonosporaceae</taxon>
        <taxon>Actinoplanes</taxon>
    </lineage>
</organism>
<evidence type="ECO:0008006" key="4">
    <source>
        <dbReference type="Google" id="ProtNLM"/>
    </source>
</evidence>
<dbReference type="OrthoDB" id="4217553at2"/>
<dbReference type="EMBL" id="AP012319">
    <property type="protein sequence ID" value="BAL88239.1"/>
    <property type="molecule type" value="Genomic_DNA"/>
</dbReference>
<dbReference type="Pfam" id="PF15956">
    <property type="entry name" value="DUF4760"/>
    <property type="match status" value="1"/>
</dbReference>
<keyword evidence="3" id="KW-1185">Reference proteome</keyword>
<feature type="transmembrane region" description="Helical" evidence="1">
    <location>
        <begin position="6"/>
        <end position="25"/>
    </location>
</feature>
<name>I0H5F2_ACTM4</name>
<keyword evidence="1" id="KW-1133">Transmembrane helix</keyword>
<dbReference type="RefSeq" id="WP_014443134.1">
    <property type="nucleotide sequence ID" value="NC_017093.1"/>
</dbReference>
<sequence length="188" mass="21145">MEVQTVLAVVAVMISMAALTISSVISSRQLRSMRNANHLPVAIELLTRDYGRPDFQRSERAMLEQLASIDPSAGISGLPEPLLSKSLQVINFYDSIGILVSFGCVDEELVLTTINYRIRRIWESLEPFIRAERDLQQRPYLDFLEDLAARAHRADSLKLTRRRGLLVMPGREENPGLAAHSVSRSSQR</sequence>
<dbReference type="HOGENOM" id="CLU_123724_0_0_11"/>
<dbReference type="PATRIC" id="fig|512565.3.peg.3019"/>
<evidence type="ECO:0000313" key="3">
    <source>
        <dbReference type="Proteomes" id="UP000007882"/>
    </source>
</evidence>
<dbReference type="KEGG" id="ams:AMIS_30190"/>
<keyword evidence="1" id="KW-0472">Membrane</keyword>
<accession>I0H5F2</accession>
<protein>
    <recommendedName>
        <fullName evidence="4">DUF4760 domain-containing protein</fullName>
    </recommendedName>
</protein>
<dbReference type="AlphaFoldDB" id="I0H5F2"/>
<evidence type="ECO:0000256" key="1">
    <source>
        <dbReference type="SAM" id="Phobius"/>
    </source>
</evidence>
<dbReference type="STRING" id="512565.AMIS_30190"/>
<keyword evidence="1" id="KW-0812">Transmembrane</keyword>
<reference evidence="2 3" key="1">
    <citation type="submission" date="2012-02" db="EMBL/GenBank/DDBJ databases">
        <title>Complete genome sequence of Actinoplanes missouriensis 431 (= NBRC 102363).</title>
        <authorList>
            <person name="Ohnishi Y."/>
            <person name="Ishikawa J."/>
            <person name="Sekine M."/>
            <person name="Hosoyama A."/>
            <person name="Harada T."/>
            <person name="Narita H."/>
            <person name="Hata T."/>
            <person name="Konno Y."/>
            <person name="Tutikane K."/>
            <person name="Fujita N."/>
            <person name="Horinouchi S."/>
            <person name="Hayakawa M."/>
        </authorList>
    </citation>
    <scope>NUCLEOTIDE SEQUENCE [LARGE SCALE GENOMIC DNA]</scope>
    <source>
        <strain evidence="3">ATCC 14538 / DSM 43046 / CBS 188.64 / JCM 3121 / NBRC 102363 / NCIMB 12654 / NRRL B-3342 / UNCC 431</strain>
    </source>
</reference>